<dbReference type="EMBL" id="LJIJ01000020">
    <property type="protein sequence ID" value="ODN05615.1"/>
    <property type="molecule type" value="Genomic_DNA"/>
</dbReference>
<keyword evidence="2" id="KW-1185">Reference proteome</keyword>
<dbReference type="Proteomes" id="UP000094527">
    <property type="component" value="Unassembled WGS sequence"/>
</dbReference>
<dbReference type="OrthoDB" id="5404651at2759"/>
<evidence type="ECO:0000313" key="2">
    <source>
        <dbReference type="Proteomes" id="UP000094527"/>
    </source>
</evidence>
<name>A0A1D2NKH4_ORCCI</name>
<organism evidence="1 2">
    <name type="scientific">Orchesella cincta</name>
    <name type="common">Springtail</name>
    <name type="synonym">Podura cincta</name>
    <dbReference type="NCBI Taxonomy" id="48709"/>
    <lineage>
        <taxon>Eukaryota</taxon>
        <taxon>Metazoa</taxon>
        <taxon>Ecdysozoa</taxon>
        <taxon>Arthropoda</taxon>
        <taxon>Hexapoda</taxon>
        <taxon>Collembola</taxon>
        <taxon>Entomobryomorpha</taxon>
        <taxon>Entomobryoidea</taxon>
        <taxon>Orchesellidae</taxon>
        <taxon>Orchesellinae</taxon>
        <taxon>Orchesella</taxon>
    </lineage>
</organism>
<accession>A0A1D2NKH4</accession>
<dbReference type="AlphaFoldDB" id="A0A1D2NKH4"/>
<proteinExistence type="predicted"/>
<keyword evidence="1" id="KW-0808">Transferase</keyword>
<protein>
    <submittedName>
        <fullName evidence="1">Acetyl-CoA acetyltransferase, mitochondrial</fullName>
    </submittedName>
</protein>
<dbReference type="GO" id="GO:0016740">
    <property type="term" value="F:transferase activity"/>
    <property type="evidence" value="ECO:0007669"/>
    <property type="project" value="UniProtKB-KW"/>
</dbReference>
<gene>
    <name evidence="1" type="ORF">Ocin01_01060</name>
</gene>
<comment type="caution">
    <text evidence="1">The sequence shown here is derived from an EMBL/GenBank/DDBJ whole genome shotgun (WGS) entry which is preliminary data.</text>
</comment>
<reference evidence="1 2" key="1">
    <citation type="journal article" date="2016" name="Genome Biol. Evol.">
        <title>Gene Family Evolution Reflects Adaptation to Soil Environmental Stressors in the Genome of the Collembolan Orchesella cincta.</title>
        <authorList>
            <person name="Faddeeva-Vakhrusheva A."/>
            <person name="Derks M.F."/>
            <person name="Anvar S.Y."/>
            <person name="Agamennone V."/>
            <person name="Suring W."/>
            <person name="Smit S."/>
            <person name="van Straalen N.M."/>
            <person name="Roelofs D."/>
        </authorList>
    </citation>
    <scope>NUCLEOTIDE SEQUENCE [LARGE SCALE GENOMIC DNA]</scope>
    <source>
        <tissue evidence="1">Mixed pool</tissue>
    </source>
</reference>
<sequence length="124" mass="13833">MSNYFERKNKRGDPCDERCPNPNRGFLQKFIFIFCTATGREAHQKKVVFLPKQVQEVYIGNGFKLGVGKLSSSSNNFWRTSCSTVDCTTINKLEASGMKINNASNINLKCGDQQLMLGGMGINV</sequence>
<evidence type="ECO:0000313" key="1">
    <source>
        <dbReference type="EMBL" id="ODN05615.1"/>
    </source>
</evidence>